<dbReference type="Pfam" id="PF13855">
    <property type="entry name" value="LRR_8"/>
    <property type="match status" value="2"/>
</dbReference>
<dbReference type="PROSITE" id="PS51450">
    <property type="entry name" value="LRR"/>
    <property type="match status" value="2"/>
</dbReference>
<feature type="coiled-coil region" evidence="4">
    <location>
        <begin position="170"/>
        <end position="204"/>
    </location>
</feature>
<feature type="region of interest" description="Disordered" evidence="5">
    <location>
        <begin position="23"/>
        <end position="69"/>
    </location>
</feature>
<dbReference type="SUPFAM" id="SSF52058">
    <property type="entry name" value="L domain-like"/>
    <property type="match status" value="1"/>
</dbReference>
<dbReference type="PANTHER" id="PTHR48051">
    <property type="match status" value="1"/>
</dbReference>
<feature type="compositionally biased region" description="Low complexity" evidence="5">
    <location>
        <begin position="23"/>
        <end position="39"/>
    </location>
</feature>
<keyword evidence="7" id="KW-1185">Reference proteome</keyword>
<dbReference type="EMBL" id="CAMGYJ010000007">
    <property type="protein sequence ID" value="CAI0451551.1"/>
    <property type="molecule type" value="Genomic_DNA"/>
</dbReference>
<evidence type="ECO:0000256" key="2">
    <source>
        <dbReference type="ARBA" id="ARBA00022737"/>
    </source>
</evidence>
<reference evidence="6" key="1">
    <citation type="submission" date="2022-08" db="EMBL/GenBank/DDBJ databases">
        <authorList>
            <person name="Gutierrez-Valencia J."/>
        </authorList>
    </citation>
    <scope>NUCLEOTIDE SEQUENCE</scope>
</reference>
<dbReference type="Pfam" id="PF00560">
    <property type="entry name" value="LRR_1"/>
    <property type="match status" value="1"/>
</dbReference>
<feature type="compositionally biased region" description="Low complexity" evidence="5">
    <location>
        <begin position="51"/>
        <end position="63"/>
    </location>
</feature>
<comment type="similarity">
    <text evidence="3">Belongs to the SHOC2 family.</text>
</comment>
<keyword evidence="1" id="KW-0433">Leucine-rich repeat</keyword>
<comment type="caution">
    <text evidence="6">The sequence shown here is derived from an EMBL/GenBank/DDBJ whole genome shotgun (WGS) entry which is preliminary data.</text>
</comment>
<organism evidence="6 7">
    <name type="scientific">Linum tenue</name>
    <dbReference type="NCBI Taxonomy" id="586396"/>
    <lineage>
        <taxon>Eukaryota</taxon>
        <taxon>Viridiplantae</taxon>
        <taxon>Streptophyta</taxon>
        <taxon>Embryophyta</taxon>
        <taxon>Tracheophyta</taxon>
        <taxon>Spermatophyta</taxon>
        <taxon>Magnoliopsida</taxon>
        <taxon>eudicotyledons</taxon>
        <taxon>Gunneridae</taxon>
        <taxon>Pentapetalae</taxon>
        <taxon>rosids</taxon>
        <taxon>fabids</taxon>
        <taxon>Malpighiales</taxon>
        <taxon>Linaceae</taxon>
        <taxon>Linum</taxon>
    </lineage>
</organism>
<dbReference type="Proteomes" id="UP001154282">
    <property type="component" value="Unassembled WGS sequence"/>
</dbReference>
<evidence type="ECO:0000313" key="7">
    <source>
        <dbReference type="Proteomes" id="UP001154282"/>
    </source>
</evidence>
<dbReference type="InterPro" id="IPR032675">
    <property type="entry name" value="LRR_dom_sf"/>
</dbReference>
<keyword evidence="2" id="KW-0677">Repeat</keyword>
<evidence type="ECO:0000256" key="1">
    <source>
        <dbReference type="ARBA" id="ARBA00022614"/>
    </source>
</evidence>
<evidence type="ECO:0000256" key="4">
    <source>
        <dbReference type="SAM" id="Coils"/>
    </source>
</evidence>
<keyword evidence="4" id="KW-0175">Coiled coil</keyword>
<dbReference type="InterPro" id="IPR050216">
    <property type="entry name" value="LRR_domain-containing"/>
</dbReference>
<evidence type="ECO:0000256" key="5">
    <source>
        <dbReference type="SAM" id="MobiDB-lite"/>
    </source>
</evidence>
<dbReference type="PANTHER" id="PTHR48051:SF54">
    <property type="entry name" value="LEUCINE-RICH REPEAT-CONTAINING PROTEIN"/>
    <property type="match status" value="1"/>
</dbReference>
<dbReference type="InterPro" id="IPR003591">
    <property type="entry name" value="Leu-rich_rpt_typical-subtyp"/>
</dbReference>
<dbReference type="Gene3D" id="3.80.10.10">
    <property type="entry name" value="Ribonuclease Inhibitor"/>
    <property type="match status" value="2"/>
</dbReference>
<name>A0AAV0MZH3_9ROSI</name>
<evidence type="ECO:0000313" key="6">
    <source>
        <dbReference type="EMBL" id="CAI0451551.1"/>
    </source>
</evidence>
<dbReference type="GO" id="GO:0005737">
    <property type="term" value="C:cytoplasm"/>
    <property type="evidence" value="ECO:0007669"/>
    <property type="project" value="TreeGrafter"/>
</dbReference>
<dbReference type="FunFam" id="3.80.10.10:FF:000610">
    <property type="entry name" value="Plant intracellular Ras-group-related LRR protein 9"/>
    <property type="match status" value="1"/>
</dbReference>
<dbReference type="AlphaFoldDB" id="A0AAV0MZH3"/>
<protein>
    <submittedName>
        <fullName evidence="6">Uncharacterized protein</fullName>
    </submittedName>
</protein>
<sequence>MDPNPKSFPILSYVMQRLPSISPRAALSPSSAASARPPLTAFDIEQQPLRSSSASSSPSSSPSGQTRLLSAMPNLKDPELLASMTTAIADVSQTRAILRRLGPRPDHETVDDAKAKLADIEANLSKRLEEIVLTRRPEDVDRLDWREQLAKKEDDCRKIAEKEKSLYTTIVQLEEMHVGYDKLLKEAEQRLVQMYENAERVEGEEEQAPPKEEVNEDVVRVLQEASGKGIDKVDLSARKLRYLPEAFGKIHGLKLLNLSNNQLEMVPDSIAGLEHLEELNLASNLLQVLPDSIGLLLNMKVLNVSSNKLESLPDSIAHCRSLEELDVSFNRLTYLPTNIGNEMVNLHTFSFQLNKVRSIPMSIGEMKSLRHLDGHFNELNGLPHTIGKLTNLETLNLSNNFTDLRELPETFGELLSLKELDLSNNQIHALPDTFGRLENLVKLNLEQNPLVVPPVEVVKEGVQGVKRYMAQRWIDILMDEEKKAILETQEEGESGWLTRSTSWLKNTAATVSGYVSPKAPRDPYLDQQL</sequence>
<dbReference type="SMART" id="SM00364">
    <property type="entry name" value="LRR_BAC"/>
    <property type="match status" value="6"/>
</dbReference>
<accession>A0AAV0MZH3</accession>
<evidence type="ECO:0000256" key="3">
    <source>
        <dbReference type="ARBA" id="ARBA00023786"/>
    </source>
</evidence>
<dbReference type="InterPro" id="IPR001611">
    <property type="entry name" value="Leu-rich_rpt"/>
</dbReference>
<gene>
    <name evidence="6" type="ORF">LITE_LOCUS30907</name>
</gene>
<proteinExistence type="inferred from homology"/>
<dbReference type="SMART" id="SM00369">
    <property type="entry name" value="LRR_TYP"/>
    <property type="match status" value="8"/>
</dbReference>